<dbReference type="PANTHER" id="PTHR11142">
    <property type="entry name" value="PSEUDOURIDYLATE SYNTHASE"/>
    <property type="match status" value="1"/>
</dbReference>
<dbReference type="GeneID" id="28897960"/>
<sequence length="635" mass="71162">MENSDNARVPDTNTMESDAQNGPATESPAPAAAPPTDNADAQPEKKSGKREYIPRNKRKDIGRNDWSRSRTLDKREKTGNDRQNKRRKVEVKEGQTPVLPLPFSAEEIAQEERKPKRKVAVLIGYSGSGYKGMQLNTTEKTIEGDIFSAFVAAGAISKANADDPKKSSLVRCARTDKGVHAAGNVISLKLIVEDPDIVKKINDNLSPQIRVWGMERTTGSFSCYQLCDSRIYEYLIPTHAFLPPHPQTYLGKKLEELADEANDRKGYEERQAEVSTFWAEAEEKYIKPILEELDEHTRGMVEKALSDARDDEGKNPMTDTDAPRETTGRASVPKESKTPEQDEKAAEKKEAATNAPATSETLNAQSDGQPATEALKEQVKPEKLGKANRQRLEAAIKSLKAAYIEAKKAYRIDPVRLQRVRDAFGAYVGTRNYHNFTIQKTFKDASAKRVIKSFVVGEKPIIINGTEWLSLKVHGQSFMMHQIRKMVSMATFVVRSGCPIERIQESMGPEIFNIPKAPGLGLLLERPIFDSYNEKIAKGFERRPIDFSKYNNEIEEFKQREIYERIFREEVQDNQFHAFFTHIDNFKSGIFLYLSSVGVPATREAQEALRAKGKSSNAEIEPDSEDEGPAGEGEG</sequence>
<dbReference type="AlphaFoldDB" id="A0A165G033"/>
<comment type="similarity">
    <text evidence="4">Belongs to the tRNA pseudouridine synthase TruA family.</text>
</comment>
<dbReference type="STRING" id="1328760.A0A165G033"/>
<dbReference type="RefSeq" id="XP_018187139.1">
    <property type="nucleotide sequence ID" value="XM_018332823.1"/>
</dbReference>
<dbReference type="FunCoup" id="A0A165G033">
    <property type="interactions" value="992"/>
</dbReference>
<evidence type="ECO:0000256" key="2">
    <source>
        <dbReference type="ARBA" id="ARBA00001832"/>
    </source>
</evidence>
<comment type="function">
    <text evidence="10">Formation of pseudouridine at positions 27 and 28 in the anticodon stem and loop of transfer RNAs; at positions 34 and 36 of intron-containing precursor tRNA(Ile) and at position 35 in the intron-containing tRNA(Tyr). Catalyzes pseudouridylation at position 44 in U2 snRNA. Also catalyzes pseudouridylation of mRNAs.</text>
</comment>
<evidence type="ECO:0000256" key="8">
    <source>
        <dbReference type="ARBA" id="ARBA00023242"/>
    </source>
</evidence>
<name>A0A165G033_XYLHT</name>
<evidence type="ECO:0000256" key="1">
    <source>
        <dbReference type="ARBA" id="ARBA00001166"/>
    </source>
</evidence>
<evidence type="ECO:0000256" key="12">
    <source>
        <dbReference type="ARBA" id="ARBA00079072"/>
    </source>
</evidence>
<dbReference type="InterPro" id="IPR020095">
    <property type="entry name" value="PsdUridine_synth_TruA_C"/>
</dbReference>
<dbReference type="Gene3D" id="3.30.70.660">
    <property type="entry name" value="Pseudouridine synthase I, catalytic domain, C-terminal subdomain"/>
    <property type="match status" value="1"/>
</dbReference>
<dbReference type="PANTHER" id="PTHR11142:SF4">
    <property type="entry name" value="PSEUDOURIDYLATE SYNTHASE 1 HOMOLOG"/>
    <property type="match status" value="1"/>
</dbReference>
<dbReference type="Proteomes" id="UP000076632">
    <property type="component" value="Unassembled WGS sequence"/>
</dbReference>
<dbReference type="SUPFAM" id="SSF55120">
    <property type="entry name" value="Pseudouridine synthase"/>
    <property type="match status" value="1"/>
</dbReference>
<feature type="compositionally biased region" description="Polar residues" evidence="16">
    <location>
        <begin position="1"/>
        <end position="22"/>
    </location>
</feature>
<dbReference type="GO" id="GO:0006397">
    <property type="term" value="P:mRNA processing"/>
    <property type="evidence" value="ECO:0007669"/>
    <property type="project" value="UniProtKB-KW"/>
</dbReference>
<feature type="domain" description="Pseudouridine synthase I TruA alpha/beta" evidence="17">
    <location>
        <begin position="424"/>
        <end position="530"/>
    </location>
</feature>
<evidence type="ECO:0000256" key="10">
    <source>
        <dbReference type="ARBA" id="ARBA00053072"/>
    </source>
</evidence>
<evidence type="ECO:0000256" key="6">
    <source>
        <dbReference type="ARBA" id="ARBA00022694"/>
    </source>
</evidence>
<dbReference type="CDD" id="cd02568">
    <property type="entry name" value="PseudoU_synth_PUS1_PUS2"/>
    <property type="match status" value="1"/>
</dbReference>
<keyword evidence="8" id="KW-0539">Nucleus</keyword>
<dbReference type="FunFam" id="3.30.70.660:FF:000002">
    <property type="entry name" value="tRNA pseudouridine synthase"/>
    <property type="match status" value="1"/>
</dbReference>
<evidence type="ECO:0000259" key="17">
    <source>
        <dbReference type="Pfam" id="PF01416"/>
    </source>
</evidence>
<keyword evidence="5" id="KW-0507">mRNA processing</keyword>
<feature type="compositionally biased region" description="Basic and acidic residues" evidence="16">
    <location>
        <begin position="305"/>
        <end position="314"/>
    </location>
</feature>
<evidence type="ECO:0000256" key="7">
    <source>
        <dbReference type="ARBA" id="ARBA00023235"/>
    </source>
</evidence>
<dbReference type="InParanoid" id="A0A165G033"/>
<comment type="catalytic activity">
    <reaction evidence="1">
        <text>a uridine in mRNA = a pseudouridine in mRNA</text>
        <dbReference type="Rhea" id="RHEA:56644"/>
        <dbReference type="Rhea" id="RHEA-COMP:14658"/>
        <dbReference type="Rhea" id="RHEA-COMP:14659"/>
        <dbReference type="ChEBI" id="CHEBI:65314"/>
        <dbReference type="ChEBI" id="CHEBI:65315"/>
    </reaction>
</comment>
<feature type="compositionally biased region" description="Basic and acidic residues" evidence="16">
    <location>
        <begin position="321"/>
        <end position="351"/>
    </location>
</feature>
<dbReference type="GO" id="GO:0005634">
    <property type="term" value="C:nucleus"/>
    <property type="evidence" value="ECO:0007669"/>
    <property type="project" value="UniProtKB-SubCell"/>
</dbReference>
<evidence type="ECO:0000256" key="5">
    <source>
        <dbReference type="ARBA" id="ARBA00022664"/>
    </source>
</evidence>
<feature type="active site" description="Nucleophile" evidence="14">
    <location>
        <position position="176"/>
    </location>
</feature>
<comment type="catalytic activity">
    <reaction evidence="9">
        <text>a uridine in tRNA = a pseudouridine in tRNA</text>
        <dbReference type="Rhea" id="RHEA:54572"/>
        <dbReference type="Rhea" id="RHEA-COMP:13339"/>
        <dbReference type="Rhea" id="RHEA-COMP:13934"/>
        <dbReference type="ChEBI" id="CHEBI:65314"/>
        <dbReference type="ChEBI" id="CHEBI:65315"/>
    </reaction>
</comment>
<comment type="catalytic activity">
    <reaction evidence="2">
        <text>uridine in snRNA = pseudouridine in snRNA</text>
        <dbReference type="Rhea" id="RHEA:51124"/>
        <dbReference type="Rhea" id="RHEA-COMP:12891"/>
        <dbReference type="Rhea" id="RHEA-COMP:12892"/>
        <dbReference type="ChEBI" id="CHEBI:65314"/>
        <dbReference type="ChEBI" id="CHEBI:65315"/>
    </reaction>
</comment>
<evidence type="ECO:0000256" key="13">
    <source>
        <dbReference type="ARBA" id="ARBA00080858"/>
    </source>
</evidence>
<gene>
    <name evidence="18" type="ORF">L228DRAFT_248306</name>
</gene>
<dbReference type="GO" id="GO:0003723">
    <property type="term" value="F:RNA binding"/>
    <property type="evidence" value="ECO:0007669"/>
    <property type="project" value="InterPro"/>
</dbReference>
<proteinExistence type="inferred from homology"/>
<dbReference type="OrthoDB" id="10256309at2759"/>
<keyword evidence="7" id="KW-0413">Isomerase</keyword>
<dbReference type="Gene3D" id="3.30.70.580">
    <property type="entry name" value="Pseudouridine synthase I, catalytic domain, N-terminal subdomain"/>
    <property type="match status" value="1"/>
</dbReference>
<dbReference type="EMBL" id="KV407460">
    <property type="protein sequence ID" value="KZF21584.1"/>
    <property type="molecule type" value="Genomic_DNA"/>
</dbReference>
<organism evidence="18 19">
    <name type="scientific">Xylona heveae (strain CBS 132557 / TC161)</name>
    <dbReference type="NCBI Taxonomy" id="1328760"/>
    <lineage>
        <taxon>Eukaryota</taxon>
        <taxon>Fungi</taxon>
        <taxon>Dikarya</taxon>
        <taxon>Ascomycota</taxon>
        <taxon>Pezizomycotina</taxon>
        <taxon>Xylonomycetes</taxon>
        <taxon>Xylonales</taxon>
        <taxon>Xylonaceae</taxon>
        <taxon>Xylona</taxon>
    </lineage>
</organism>
<evidence type="ECO:0000256" key="15">
    <source>
        <dbReference type="PIRSR" id="PIRSR641708-2"/>
    </source>
</evidence>
<evidence type="ECO:0000313" key="18">
    <source>
        <dbReference type="EMBL" id="KZF21584.1"/>
    </source>
</evidence>
<comment type="subcellular location">
    <subcellularLocation>
        <location evidence="3">Nucleus</location>
    </subcellularLocation>
</comment>
<dbReference type="GO" id="GO:1990481">
    <property type="term" value="P:mRNA pseudouridine synthesis"/>
    <property type="evidence" value="ECO:0007669"/>
    <property type="project" value="TreeGrafter"/>
</dbReference>
<feature type="binding site" evidence="15">
    <location>
        <position position="232"/>
    </location>
    <ligand>
        <name>substrate</name>
    </ligand>
</feature>
<feature type="compositionally biased region" description="Acidic residues" evidence="16">
    <location>
        <begin position="620"/>
        <end position="635"/>
    </location>
</feature>
<dbReference type="InterPro" id="IPR020097">
    <property type="entry name" value="PsdUridine_synth_TruA_a/b_dom"/>
</dbReference>
<dbReference type="InterPro" id="IPR020103">
    <property type="entry name" value="PsdUridine_synth_cat_dom_sf"/>
</dbReference>
<dbReference type="GO" id="GO:0009982">
    <property type="term" value="F:pseudouridine synthase activity"/>
    <property type="evidence" value="ECO:0007669"/>
    <property type="project" value="EnsemblFungi"/>
</dbReference>
<evidence type="ECO:0000313" key="19">
    <source>
        <dbReference type="Proteomes" id="UP000076632"/>
    </source>
</evidence>
<accession>A0A165G033</accession>
<feature type="region of interest" description="Disordered" evidence="16">
    <location>
        <begin position="1"/>
        <end position="93"/>
    </location>
</feature>
<feature type="compositionally biased region" description="Basic and acidic residues" evidence="16">
    <location>
        <begin position="42"/>
        <end position="83"/>
    </location>
</feature>
<reference evidence="18 19" key="1">
    <citation type="journal article" date="2016" name="Fungal Biol.">
        <title>The genome of Xylona heveae provides a window into fungal endophytism.</title>
        <authorList>
            <person name="Gazis R."/>
            <person name="Kuo A."/>
            <person name="Riley R."/>
            <person name="LaButti K."/>
            <person name="Lipzen A."/>
            <person name="Lin J."/>
            <person name="Amirebrahimi M."/>
            <person name="Hesse C.N."/>
            <person name="Spatafora J.W."/>
            <person name="Henrissat B."/>
            <person name="Hainaut M."/>
            <person name="Grigoriev I.V."/>
            <person name="Hibbett D.S."/>
        </authorList>
    </citation>
    <scope>NUCLEOTIDE SEQUENCE [LARGE SCALE GENOMIC DNA]</scope>
    <source>
        <strain evidence="18 19">TC161</strain>
    </source>
</reference>
<evidence type="ECO:0000256" key="14">
    <source>
        <dbReference type="PIRSR" id="PIRSR641708-1"/>
    </source>
</evidence>
<dbReference type="InterPro" id="IPR041708">
    <property type="entry name" value="PUS1/PUS2-like"/>
</dbReference>
<dbReference type="OMA" id="NKAFDCR"/>
<feature type="region of interest" description="Disordered" evidence="16">
    <location>
        <begin position="608"/>
        <end position="635"/>
    </location>
</feature>
<dbReference type="FunFam" id="3.30.70.580:FF:000002">
    <property type="entry name" value="tRNA pseudouridine synthase"/>
    <property type="match status" value="1"/>
</dbReference>
<dbReference type="GO" id="GO:0031120">
    <property type="term" value="P:snRNA pseudouridine synthesis"/>
    <property type="evidence" value="ECO:0007669"/>
    <property type="project" value="UniProtKB-ARBA"/>
</dbReference>
<dbReference type="InterPro" id="IPR020094">
    <property type="entry name" value="TruA/RsuA/RluB/E/F_N"/>
</dbReference>
<feature type="compositionally biased region" description="Low complexity" evidence="16">
    <location>
        <begin position="23"/>
        <end position="41"/>
    </location>
</feature>
<dbReference type="InterPro" id="IPR001406">
    <property type="entry name" value="PsdUridine_synth_TruA"/>
</dbReference>
<feature type="region of interest" description="Disordered" evidence="16">
    <location>
        <begin position="305"/>
        <end position="379"/>
    </location>
</feature>
<keyword evidence="6" id="KW-0819">tRNA processing</keyword>
<evidence type="ECO:0000256" key="9">
    <source>
        <dbReference type="ARBA" id="ARBA00036943"/>
    </source>
</evidence>
<evidence type="ECO:0000256" key="11">
    <source>
        <dbReference type="ARBA" id="ARBA00073968"/>
    </source>
</evidence>
<feature type="compositionally biased region" description="Polar residues" evidence="16">
    <location>
        <begin position="355"/>
        <end position="369"/>
    </location>
</feature>
<evidence type="ECO:0000256" key="4">
    <source>
        <dbReference type="ARBA" id="ARBA00009375"/>
    </source>
</evidence>
<keyword evidence="19" id="KW-1185">Reference proteome</keyword>
<evidence type="ECO:0000256" key="3">
    <source>
        <dbReference type="ARBA" id="ARBA00004123"/>
    </source>
</evidence>
<dbReference type="Pfam" id="PF01416">
    <property type="entry name" value="PseudoU_synth_1"/>
    <property type="match status" value="1"/>
</dbReference>
<protein>
    <recommendedName>
        <fullName evidence="11">tRNA pseudouridine synthase 1</fullName>
    </recommendedName>
    <alternativeName>
        <fullName evidence="12">tRNA pseudouridylate synthase 1</fullName>
    </alternativeName>
    <alternativeName>
        <fullName evidence="13">tRNA-uridine isomerase 1</fullName>
    </alternativeName>
</protein>
<dbReference type="GO" id="GO:0031119">
    <property type="term" value="P:tRNA pseudouridine synthesis"/>
    <property type="evidence" value="ECO:0007669"/>
    <property type="project" value="EnsemblFungi"/>
</dbReference>
<evidence type="ECO:0000256" key="16">
    <source>
        <dbReference type="SAM" id="MobiDB-lite"/>
    </source>
</evidence>